<evidence type="ECO:0000259" key="2">
    <source>
        <dbReference type="SMART" id="SM00014"/>
    </source>
</evidence>
<dbReference type="InterPro" id="IPR000326">
    <property type="entry name" value="PAP2/HPO"/>
</dbReference>
<keyword evidence="1" id="KW-0812">Transmembrane</keyword>
<protein>
    <submittedName>
        <fullName evidence="3">Phosphatase PAP2 family protein</fullName>
    </submittedName>
</protein>
<dbReference type="PANTHER" id="PTHR14969:SF13">
    <property type="entry name" value="AT30094P"/>
    <property type="match status" value="1"/>
</dbReference>
<proteinExistence type="predicted"/>
<reference evidence="3" key="2">
    <citation type="submission" date="2021-04" db="EMBL/GenBank/DDBJ databases">
        <authorList>
            <person name="Gilroy R."/>
        </authorList>
    </citation>
    <scope>NUCLEOTIDE SEQUENCE</scope>
    <source>
        <strain evidence="3">876</strain>
    </source>
</reference>
<dbReference type="AlphaFoldDB" id="A0A9E2KTZ8"/>
<evidence type="ECO:0000313" key="3">
    <source>
        <dbReference type="EMBL" id="MBU3830066.1"/>
    </source>
</evidence>
<feature type="transmembrane region" description="Helical" evidence="1">
    <location>
        <begin position="110"/>
        <end position="141"/>
    </location>
</feature>
<dbReference type="SMART" id="SM00014">
    <property type="entry name" value="acidPPc"/>
    <property type="match status" value="1"/>
</dbReference>
<comment type="caution">
    <text evidence="3">The sequence shown here is derived from an EMBL/GenBank/DDBJ whole genome shotgun (WGS) entry which is preliminary data.</text>
</comment>
<dbReference type="EMBL" id="JAHLFK010000042">
    <property type="protein sequence ID" value="MBU3830066.1"/>
    <property type="molecule type" value="Genomic_DNA"/>
</dbReference>
<keyword evidence="1" id="KW-0472">Membrane</keyword>
<dbReference type="Proteomes" id="UP000824180">
    <property type="component" value="Unassembled WGS sequence"/>
</dbReference>
<reference evidence="3" key="1">
    <citation type="journal article" date="2021" name="PeerJ">
        <title>Extensive microbial diversity within the chicken gut microbiome revealed by metagenomics and culture.</title>
        <authorList>
            <person name="Gilroy R."/>
            <person name="Ravi A."/>
            <person name="Getino M."/>
            <person name="Pursley I."/>
            <person name="Horton D.L."/>
            <person name="Alikhan N.F."/>
            <person name="Baker D."/>
            <person name="Gharbi K."/>
            <person name="Hall N."/>
            <person name="Watson M."/>
            <person name="Adriaenssens E.M."/>
            <person name="Foster-Nyarko E."/>
            <person name="Jarju S."/>
            <person name="Secka A."/>
            <person name="Antonio M."/>
            <person name="Oren A."/>
            <person name="Chaudhuri R.R."/>
            <person name="La Ragione R."/>
            <person name="Hildebrand F."/>
            <person name="Pallen M.J."/>
        </authorList>
    </citation>
    <scope>NUCLEOTIDE SEQUENCE</scope>
    <source>
        <strain evidence="3">876</strain>
    </source>
</reference>
<feature type="domain" description="Phosphatidic acid phosphatase type 2/haloperoxidase" evidence="2">
    <location>
        <begin position="61"/>
        <end position="168"/>
    </location>
</feature>
<keyword evidence="1" id="KW-1133">Transmembrane helix</keyword>
<feature type="transmembrane region" description="Helical" evidence="1">
    <location>
        <begin position="153"/>
        <end position="169"/>
    </location>
</feature>
<accession>A0A9E2KTZ8</accession>
<dbReference type="SUPFAM" id="SSF48317">
    <property type="entry name" value="Acid phosphatase/Vanadium-dependent haloperoxidase"/>
    <property type="match status" value="1"/>
</dbReference>
<dbReference type="PANTHER" id="PTHR14969">
    <property type="entry name" value="SPHINGOSINE-1-PHOSPHATE PHOSPHOHYDROLASE"/>
    <property type="match status" value="1"/>
</dbReference>
<organism evidence="3 4">
    <name type="scientific">Candidatus Limosilactobacillus merdavium</name>
    <dbReference type="NCBI Taxonomy" id="2838651"/>
    <lineage>
        <taxon>Bacteria</taxon>
        <taxon>Bacillati</taxon>
        <taxon>Bacillota</taxon>
        <taxon>Bacilli</taxon>
        <taxon>Lactobacillales</taxon>
        <taxon>Lactobacillaceae</taxon>
        <taxon>Limosilactobacillus</taxon>
    </lineage>
</organism>
<evidence type="ECO:0000313" key="4">
    <source>
        <dbReference type="Proteomes" id="UP000824180"/>
    </source>
</evidence>
<sequence length="170" mass="19098">MTHQQNYQQFYQQITTSFRKSPRLAKLLLWSNTVIVLLMYAAYLLLLLWLTIFGRQDGEEIPYILIPGSGFLLLSWIRKRLNYPRPYEEWQIKPLIPREGKGESMPSRHVFSATVIAVSVLSVSKLLGSILLVLSVILAVIRVVGGAHYPRDVIAGFLCGLACGGGLLLI</sequence>
<name>A0A9E2KTZ8_9LACO</name>
<dbReference type="Gene3D" id="1.20.144.10">
    <property type="entry name" value="Phosphatidic acid phosphatase type 2/haloperoxidase"/>
    <property type="match status" value="1"/>
</dbReference>
<feature type="transmembrane region" description="Helical" evidence="1">
    <location>
        <begin position="61"/>
        <end position="77"/>
    </location>
</feature>
<dbReference type="InterPro" id="IPR036938">
    <property type="entry name" value="PAP2/HPO_sf"/>
</dbReference>
<feature type="transmembrane region" description="Helical" evidence="1">
    <location>
        <begin position="27"/>
        <end position="49"/>
    </location>
</feature>
<gene>
    <name evidence="3" type="ORF">H9843_04140</name>
</gene>
<dbReference type="Pfam" id="PF01569">
    <property type="entry name" value="PAP2"/>
    <property type="match status" value="1"/>
</dbReference>
<dbReference type="CDD" id="cd01610">
    <property type="entry name" value="PAP2_like"/>
    <property type="match status" value="1"/>
</dbReference>
<evidence type="ECO:0000256" key="1">
    <source>
        <dbReference type="SAM" id="Phobius"/>
    </source>
</evidence>